<dbReference type="Proteomes" id="UP000030701">
    <property type="component" value="Unassembled WGS sequence"/>
</dbReference>
<dbReference type="HOGENOM" id="CLU_1635478_0_0_1"/>
<sequence length="162" mass="18546">MRVKADTLLYFILRAGLIHHAPCHYRRNSADKRVGQGSENQPSLISETVKQDIISLAEMAPCHHIVKQAYHLLRYLANQWNIDIDIDTGAALNLEEHKWLTRPFGSNLDLLAPMMTAKDFMFNLGITLPARNNTRCRFPFEELVVREARRHCLPVSRVASLV</sequence>
<reference evidence="1" key="1">
    <citation type="submission" date="2011-11" db="EMBL/GenBank/DDBJ databases">
        <title>The Genome Sequence of Fusarium oxysporum Cotton.</title>
        <authorList>
            <consortium name="The Broad Institute Genome Sequencing Platform"/>
            <person name="Ma L.-J."/>
            <person name="Gale L.R."/>
            <person name="Schwartz D.C."/>
            <person name="Zhou S."/>
            <person name="Corby-Kistler H."/>
            <person name="Young S.K."/>
            <person name="Zeng Q."/>
            <person name="Gargeya S."/>
            <person name="Fitzgerald M."/>
            <person name="Haas B."/>
            <person name="Abouelleil A."/>
            <person name="Alvarado L."/>
            <person name="Arachchi H.M."/>
            <person name="Berlin A."/>
            <person name="Brown A."/>
            <person name="Chapman S.B."/>
            <person name="Chen Z."/>
            <person name="Dunbar C."/>
            <person name="Freedman E."/>
            <person name="Gearin G."/>
            <person name="Goldberg J."/>
            <person name="Griggs A."/>
            <person name="Gujja S."/>
            <person name="Heiman D."/>
            <person name="Howarth C."/>
            <person name="Larson L."/>
            <person name="Lui A."/>
            <person name="MacDonald P.J.P."/>
            <person name="Montmayeur A."/>
            <person name="Murphy C."/>
            <person name="Neiman D."/>
            <person name="Pearson M."/>
            <person name="Priest M."/>
            <person name="Roberts A."/>
            <person name="Saif S."/>
            <person name="Shea T."/>
            <person name="Shenoy N."/>
            <person name="Sisk P."/>
            <person name="Stolte C."/>
            <person name="Sykes S."/>
            <person name="Wortman J."/>
            <person name="Nusbaum C."/>
            <person name="Birren B."/>
        </authorList>
    </citation>
    <scope>NUCLEOTIDE SEQUENCE [LARGE SCALE GENOMIC DNA]</scope>
    <source>
        <strain evidence="1">25433</strain>
    </source>
</reference>
<dbReference type="AlphaFoldDB" id="X0KWK2"/>
<evidence type="ECO:0000313" key="1">
    <source>
        <dbReference type="EMBL" id="EXM18004.1"/>
    </source>
</evidence>
<dbReference type="OrthoDB" id="1630758at2759"/>
<organism evidence="1">
    <name type="scientific">Fusarium oxysporum f. sp. vasinfectum 25433</name>
    <dbReference type="NCBI Taxonomy" id="1089449"/>
    <lineage>
        <taxon>Eukaryota</taxon>
        <taxon>Fungi</taxon>
        <taxon>Dikarya</taxon>
        <taxon>Ascomycota</taxon>
        <taxon>Pezizomycotina</taxon>
        <taxon>Sordariomycetes</taxon>
        <taxon>Hypocreomycetidae</taxon>
        <taxon>Hypocreales</taxon>
        <taxon>Nectriaceae</taxon>
        <taxon>Fusarium</taxon>
        <taxon>Fusarium oxysporum species complex</taxon>
    </lineage>
</organism>
<accession>X0KWK2</accession>
<dbReference type="EMBL" id="JH657978">
    <property type="protein sequence ID" value="EXM18004.1"/>
    <property type="molecule type" value="Genomic_DNA"/>
</dbReference>
<reference evidence="1" key="2">
    <citation type="submission" date="2012-05" db="EMBL/GenBank/DDBJ databases">
        <title>The Genome Annotation of Fusarium oxysporum Cotton.</title>
        <authorList>
            <consortium name="The Broad Institute Genomics Platform"/>
            <person name="Ma L.-J."/>
            <person name="Corby-Kistler H."/>
            <person name="Broz K."/>
            <person name="Gale L.R."/>
            <person name="Jonkers W."/>
            <person name="O'Donnell K."/>
            <person name="Ploetz R."/>
            <person name="Steinberg C."/>
            <person name="Schwartz D.C."/>
            <person name="VanEtten H."/>
            <person name="Zhou S."/>
            <person name="Young S.K."/>
            <person name="Zeng Q."/>
            <person name="Gargeya S."/>
            <person name="Fitzgerald M."/>
            <person name="Abouelleil A."/>
            <person name="Alvarado L."/>
            <person name="Chapman S.B."/>
            <person name="Gainer-Dewar J."/>
            <person name="Goldberg J."/>
            <person name="Griggs A."/>
            <person name="Gujja S."/>
            <person name="Hansen M."/>
            <person name="Howarth C."/>
            <person name="Imamovic A."/>
            <person name="Ireland A."/>
            <person name="Larimer J."/>
            <person name="McCowan C."/>
            <person name="Murphy C."/>
            <person name="Pearson M."/>
            <person name="Poon T.W."/>
            <person name="Priest M."/>
            <person name="Roberts A."/>
            <person name="Saif S."/>
            <person name="Shea T."/>
            <person name="Sykes S."/>
            <person name="Wortman J."/>
            <person name="Nusbaum C."/>
            <person name="Birren B."/>
        </authorList>
    </citation>
    <scope>NUCLEOTIDE SEQUENCE</scope>
    <source>
        <strain evidence="1">25433</strain>
    </source>
</reference>
<proteinExistence type="predicted"/>
<protein>
    <submittedName>
        <fullName evidence="1">Uncharacterized protein</fullName>
    </submittedName>
</protein>
<name>X0KWK2_FUSOX</name>
<gene>
    <name evidence="1" type="ORF">FOTG_13856</name>
</gene>